<dbReference type="KEGG" id="mcc:711999"/>
<feature type="domain" description="Olduvai" evidence="3">
    <location>
        <begin position="173"/>
        <end position="256"/>
    </location>
</feature>
<dbReference type="GeneTree" id="ENSGT00420000029746"/>
<dbReference type="SMART" id="SM01148">
    <property type="entry name" value="DUF1220"/>
    <property type="match status" value="1"/>
</dbReference>
<dbReference type="InterPro" id="IPR055306">
    <property type="entry name" value="NBPF"/>
</dbReference>
<reference evidence="4" key="2">
    <citation type="submission" date="2019-01" db="EMBL/GenBank/DDBJ databases">
        <authorList>
            <person name="Graves T."/>
            <person name="Eichler E.E."/>
            <person name="Wilson R.K."/>
        </authorList>
    </citation>
    <scope>NUCLEOTIDE SEQUENCE [LARGE SCALE GENOMIC DNA]</scope>
    <source>
        <strain evidence="4">17573</strain>
    </source>
</reference>
<reference evidence="5" key="1">
    <citation type="journal article" date="2007" name="Science">
        <title>Evolutionary and biomedical insights from the rhesus macaque genome.</title>
        <authorList>
            <person name="Gibbs R.A."/>
            <person name="Rogers J."/>
            <person name="Katze M.G."/>
            <person name="Bumgarner R."/>
            <person name="Weinstock G.M."/>
            <person name="Mardis E.R."/>
            <person name="Remington K.A."/>
            <person name="Strausberg R.L."/>
            <person name="Venter J.C."/>
            <person name="Wilson R.K."/>
            <person name="Batzer M.A."/>
            <person name="Bustamante C.D."/>
            <person name="Eichler E.E."/>
            <person name="Hahn M.W."/>
            <person name="Hardison R.C."/>
            <person name="Makova K.D."/>
            <person name="Miller W."/>
            <person name="Milosavljevic A."/>
            <person name="Palermo R.E."/>
            <person name="Siepel A."/>
            <person name="Sikela J.M."/>
            <person name="Attaway T."/>
            <person name="Bell S."/>
            <person name="Bernard K.E."/>
            <person name="Buhay C.J."/>
            <person name="Chandrabose M.N."/>
            <person name="Dao M."/>
            <person name="Davis C."/>
            <person name="Delehaunty K.D."/>
            <person name="Ding Y."/>
            <person name="Dinh H.H."/>
            <person name="Dugan-Rocha S."/>
            <person name="Fulton L.A."/>
            <person name="Gabisi R.A."/>
            <person name="Garner T.T."/>
            <person name="Godfrey J."/>
            <person name="Hawes A.C."/>
            <person name="Hernandez J."/>
            <person name="Hines S."/>
            <person name="Holder M."/>
            <person name="Hume J."/>
            <person name="Jhangiani S.N."/>
            <person name="Joshi V."/>
            <person name="Khan Z.M."/>
            <person name="Kirkness E.F."/>
            <person name="Cree A."/>
            <person name="Fowler R.G."/>
            <person name="Lee S."/>
            <person name="Lewis L.R."/>
            <person name="Li Z."/>
            <person name="Liu Y.-S."/>
            <person name="Moore S.M."/>
            <person name="Muzny D."/>
            <person name="Nazareth L.V."/>
            <person name="Ngo D.N."/>
            <person name="Okwuonu G.O."/>
            <person name="Pai G."/>
            <person name="Parker D."/>
            <person name="Paul H.A."/>
            <person name="Pfannkoch C."/>
            <person name="Pohl C.S."/>
            <person name="Rogers Y.-H.C."/>
            <person name="Ruiz S.J."/>
            <person name="Sabo A."/>
            <person name="Santibanez J."/>
            <person name="Schneider B.W."/>
            <person name="Smith S.M."/>
            <person name="Sodergren E."/>
            <person name="Svatek A.F."/>
            <person name="Utterback T.R."/>
            <person name="Vattathil S."/>
            <person name="Warren W."/>
            <person name="White C.S."/>
            <person name="Chinwalla A.T."/>
            <person name="Feng Y."/>
            <person name="Halpern A.L."/>
            <person name="Hillier L.W."/>
            <person name="Huang X."/>
            <person name="Minx P."/>
            <person name="Nelson J.O."/>
            <person name="Pepin K.H."/>
            <person name="Qin X."/>
            <person name="Sutton G.G."/>
            <person name="Venter E."/>
            <person name="Walenz B.P."/>
            <person name="Wallis J.W."/>
            <person name="Worley K.C."/>
            <person name="Yang S.-P."/>
            <person name="Jones S.M."/>
            <person name="Marra M.A."/>
            <person name="Rocchi M."/>
            <person name="Schein J.E."/>
            <person name="Baertsch R."/>
            <person name="Clarke L."/>
            <person name="Csuros M."/>
            <person name="Glasscock J."/>
            <person name="Harris R.A."/>
            <person name="Havlak P."/>
            <person name="Jackson A.R."/>
            <person name="Jiang H."/>
            <person name="Liu Y."/>
            <person name="Messina D.N."/>
            <person name="Shen Y."/>
            <person name="Song H.X.-Z."/>
            <person name="Wylie T."/>
            <person name="Zhang L."/>
            <person name="Birney E."/>
            <person name="Han K."/>
            <person name="Konkel M.K."/>
            <person name="Lee J."/>
            <person name="Smit A.F.A."/>
            <person name="Ullmer B."/>
            <person name="Wang H."/>
            <person name="Xing J."/>
            <person name="Burhans R."/>
            <person name="Cheng Z."/>
            <person name="Karro J.E."/>
            <person name="Ma J."/>
            <person name="Raney B."/>
            <person name="She X."/>
            <person name="Cox M.J."/>
            <person name="Demuth J.P."/>
            <person name="Dumas L.J."/>
            <person name="Han S.-G."/>
            <person name="Hopkins J."/>
            <person name="Karimpour-Fard A."/>
            <person name="Kim Y.H."/>
            <person name="Pollack J.R."/>
            <person name="Vinar T."/>
            <person name="Addo-Quaye C."/>
            <person name="Degenhardt J."/>
            <person name="Denby A."/>
            <person name="Hubisz M.J."/>
            <person name="Indap A."/>
            <person name="Kosiol C."/>
            <person name="Lahn B.T."/>
            <person name="Lawson H.A."/>
            <person name="Marklein A."/>
            <person name="Nielsen R."/>
            <person name="Vallender E.J."/>
            <person name="Clark A.G."/>
            <person name="Ferguson B."/>
            <person name="Hernandez R.D."/>
            <person name="Hirani K."/>
            <person name="Kehrer-Sawatzki H."/>
            <person name="Kolb J."/>
            <person name="Patil S."/>
            <person name="Pu L.-L."/>
            <person name="Ren Y."/>
            <person name="Smith D.G."/>
            <person name="Wheeler D.A."/>
            <person name="Schenck I."/>
            <person name="Ball E.V."/>
            <person name="Chen R."/>
            <person name="Cooper D.N."/>
            <person name="Giardine B."/>
            <person name="Hsu F."/>
            <person name="Kent W.J."/>
            <person name="Lesk A."/>
            <person name="Nelson D.L."/>
            <person name="O'brien W.E."/>
            <person name="Pruefer K."/>
            <person name="Stenson P.D."/>
            <person name="Wallace J.C."/>
            <person name="Ke H."/>
            <person name="Liu X.-M."/>
            <person name="Wang P."/>
            <person name="Xiang A.P."/>
            <person name="Yang F."/>
            <person name="Barber G.P."/>
            <person name="Haussler D."/>
            <person name="Karolchik D."/>
            <person name="Kern A.D."/>
            <person name="Kuhn R.M."/>
            <person name="Smith K.E."/>
            <person name="Zwieg A.S."/>
        </authorList>
    </citation>
    <scope>NUCLEOTIDE SEQUENCE [LARGE SCALE GENOMIC DNA]</scope>
    <source>
        <strain evidence="5">17573</strain>
    </source>
</reference>
<dbReference type="PANTHER" id="PTHR14199">
    <property type="entry name" value="NEUROBLASTOMA BREAKPOINT FAMILY MEMBER 6-LIKE PROTEIN"/>
    <property type="match status" value="1"/>
</dbReference>
<evidence type="ECO:0000313" key="5">
    <source>
        <dbReference type="Proteomes" id="UP000006718"/>
    </source>
</evidence>
<dbReference type="InterPro" id="IPR010630">
    <property type="entry name" value="Olduvai_dom"/>
</dbReference>
<reference evidence="4" key="4">
    <citation type="submission" date="2025-09" db="UniProtKB">
        <authorList>
            <consortium name="Ensembl"/>
        </authorList>
    </citation>
    <scope>IDENTIFICATION</scope>
    <source>
        <strain evidence="4">17573</strain>
    </source>
</reference>
<dbReference type="PROSITE" id="PS51316">
    <property type="entry name" value="ODV"/>
    <property type="match status" value="1"/>
</dbReference>
<accession>A0A1D5RBT3</accession>
<proteinExistence type="inferred from homology"/>
<evidence type="ECO:0000313" key="4">
    <source>
        <dbReference type="Ensembl" id="ENSMMUP00000057774.2"/>
    </source>
</evidence>
<dbReference type="eggNOG" id="ENOG502RU1I">
    <property type="taxonomic scope" value="Eukaryota"/>
</dbReference>
<dbReference type="OMA" id="NQYLHSQ"/>
<reference evidence="4" key="3">
    <citation type="submission" date="2025-08" db="UniProtKB">
        <authorList>
            <consortium name="Ensembl"/>
        </authorList>
    </citation>
    <scope>IDENTIFICATION</scope>
    <source>
        <strain evidence="4">17573</strain>
    </source>
</reference>
<evidence type="ECO:0000256" key="2">
    <source>
        <dbReference type="ARBA" id="ARBA00038417"/>
    </source>
</evidence>
<dbReference type="Pfam" id="PF06758">
    <property type="entry name" value="Olduvai"/>
    <property type="match status" value="1"/>
</dbReference>
<dbReference type="AlphaFoldDB" id="A0A1D5RBT3"/>
<dbReference type="PANTHER" id="PTHR14199:SF38">
    <property type="entry name" value="NEUROBLASTOMA BREAKPOINT FAMILY MEMBER 6-LIKE PROTEIN"/>
    <property type="match status" value="1"/>
</dbReference>
<dbReference type="RefSeq" id="XP_015005345.2">
    <property type="nucleotide sequence ID" value="XM_015149859.2"/>
</dbReference>
<dbReference type="Ensembl" id="ENSMMUT00000057872.2">
    <property type="protein sequence ID" value="ENSMMUP00000057774.2"/>
    <property type="gene ID" value="ENSMMUG00000048493.2"/>
</dbReference>
<evidence type="ECO:0000259" key="3">
    <source>
        <dbReference type="PROSITE" id="PS51316"/>
    </source>
</evidence>
<evidence type="ECO:0000256" key="1">
    <source>
        <dbReference type="ARBA" id="ARBA00023054"/>
    </source>
</evidence>
<organism evidence="4 5">
    <name type="scientific">Macaca mulatta</name>
    <name type="common">Rhesus macaque</name>
    <dbReference type="NCBI Taxonomy" id="9544"/>
    <lineage>
        <taxon>Eukaryota</taxon>
        <taxon>Metazoa</taxon>
        <taxon>Chordata</taxon>
        <taxon>Craniata</taxon>
        <taxon>Vertebrata</taxon>
        <taxon>Euteleostomi</taxon>
        <taxon>Mammalia</taxon>
        <taxon>Eutheria</taxon>
        <taxon>Euarchontoglires</taxon>
        <taxon>Primates</taxon>
        <taxon>Haplorrhini</taxon>
        <taxon>Catarrhini</taxon>
        <taxon>Cercopithecidae</taxon>
        <taxon>Cercopithecinae</taxon>
        <taxon>Macaca</taxon>
    </lineage>
</organism>
<dbReference type="OrthoDB" id="9535580at2759"/>
<sequence>MAVSPTTCSGPRAETSILETNQYLRSELEKCKQNFRDLTEKFLTSKATAYSLANHLQKYNCEECKDLIKSVLEEELQFQERELAELPRPAARLRIHDPLIQAQAKELTHLRQKIQEGRGVCYLFTQHVKNTVKSFGGLLRNTGIAYYQRQRFCEQMVQGSQLTEILVRKLATENHNGKKNEDRQKLLAPRLRREAQEEEMDEVLEDSLDEQYLTHSSRHDSHQLPSSNAFLSEAQENPSSLDLAKDEIQSQRQHLKETLFINNCLREKLERYLSSFDEENGCNSNLYRQIIDSVVQLYNENRVLREEYRRLPRLA</sequence>
<protein>
    <recommendedName>
        <fullName evidence="3">Olduvai domain-containing protein</fullName>
    </recommendedName>
</protein>
<gene>
    <name evidence="4" type="primary">LOC711999</name>
</gene>
<keyword evidence="1" id="KW-0175">Coiled coil</keyword>
<comment type="similarity">
    <text evidence="2">Belongs to the NBPF family.</text>
</comment>
<dbReference type="Gene3D" id="1.20.5.1700">
    <property type="match status" value="1"/>
</dbReference>
<dbReference type="Proteomes" id="UP000006718">
    <property type="component" value="Chromosome 1"/>
</dbReference>
<keyword evidence="5" id="KW-1185">Reference proteome</keyword>
<name>A0A1D5RBT3_MACMU</name>
<dbReference type="Bgee" id="ENSMMUG00000048493">
    <property type="expression patterns" value="Expressed in spermatid and 5 other cell types or tissues"/>
</dbReference>
<dbReference type="PaxDb" id="9544-ENSMMUP00000039201"/>
<dbReference type="VEuPathDB" id="HostDB:ENSMMUG00000048493"/>
<dbReference type="GeneID" id="711999"/>
<dbReference type="InParanoid" id="A0A1D5RBT3"/>
<dbReference type="SMR" id="A0A1D5RBT3"/>